<dbReference type="Proteomes" id="UP000010408">
    <property type="component" value="Unassembled WGS sequence"/>
</dbReference>
<evidence type="ECO:0000313" key="3">
    <source>
        <dbReference type="Proteomes" id="UP000010408"/>
    </source>
</evidence>
<reference evidence="2 3" key="1">
    <citation type="submission" date="2012-05" db="EMBL/GenBank/DDBJ databases">
        <authorList>
            <person name="Weinstock G."/>
            <person name="Sodergren E."/>
            <person name="Lobos E.A."/>
            <person name="Fulton L."/>
            <person name="Fulton R."/>
            <person name="Courtney L."/>
            <person name="Fronick C."/>
            <person name="O'Laughlin M."/>
            <person name="Godfrey J."/>
            <person name="Wilson R.M."/>
            <person name="Miner T."/>
            <person name="Farmer C."/>
            <person name="Delehaunty K."/>
            <person name="Cordes M."/>
            <person name="Minx P."/>
            <person name="Tomlinson C."/>
            <person name="Chen J."/>
            <person name="Wollam A."/>
            <person name="Pepin K.H."/>
            <person name="Bhonagiri V."/>
            <person name="Zhang X."/>
            <person name="Suruliraj S."/>
            <person name="Warren W."/>
            <person name="Mitreva M."/>
            <person name="Mardis E.R."/>
            <person name="Wilson R.K."/>
        </authorList>
    </citation>
    <scope>NUCLEOTIDE SEQUENCE [LARGE SCALE GENOMIC DNA]</scope>
    <source>
        <strain evidence="2 3">F0037</strain>
    </source>
</reference>
<dbReference type="STRING" id="1127696.HMPREF9134_00151"/>
<dbReference type="SMART" id="SM00901">
    <property type="entry name" value="FRG"/>
    <property type="match status" value="1"/>
</dbReference>
<evidence type="ECO:0000313" key="2">
    <source>
        <dbReference type="EMBL" id="EKY03050.1"/>
    </source>
</evidence>
<dbReference type="PATRIC" id="fig|1127696.3.peg.129"/>
<protein>
    <submittedName>
        <fullName evidence="2">FRG domain protein</fullName>
    </submittedName>
</protein>
<gene>
    <name evidence="2" type="ORF">HMPREF9134_00151</name>
</gene>
<feature type="domain" description="FRG" evidence="1">
    <location>
        <begin position="25"/>
        <end position="120"/>
    </location>
</feature>
<accession>L1NIF6</accession>
<comment type="caution">
    <text evidence="2">The sequence shown here is derived from an EMBL/GenBank/DDBJ whole genome shotgun (WGS) entry which is preliminary data.</text>
</comment>
<proteinExistence type="predicted"/>
<sequence length="491" mass="53127">MKEEEIQVNSVSEFIEKIVQLDKEEGTETFYRGHANRDWELLPSIFRTPNGVEKEHLLFRDMVAHEPQSFSECKSALDYLVQMQHYGLPTRLLDMTTNPLVALYFACQPTPDDAVAGAVAGARAGIQVVDKALRVCVAISETLSQVEADATNETVARNIAQAIVGAIAVVDVGAVEQAITQVIDTAVIAEDTQDYFLEVKKVIAQAIVEAATVAGTQEATNMMVIVAALFVAVDNSELGFDEKLFSRAGAVAGAIAGISAEAGQIAVAVAMAAEGINTIVPGPLVEYPVEFAALFSTKAGAELGSAFGAKARAKDGAVYLFSIPEDKVKHYDSDTVSALANLAKCKISEQCSACLSVEDFNGQPDIKFLLHQIKGEKPHFLPRIQPLDLSNLFFVKAKNGNQRIANQMGAFLIFGLGVKQVKASGSDGEVNLLTKSEHAEVPTEWIKKKLIIPKECKADILKELAQLGITESYIYPGMEQYAKELKKRYNL</sequence>
<dbReference type="InterPro" id="IPR014966">
    <property type="entry name" value="FRG-dom"/>
</dbReference>
<organism evidence="2 3">
    <name type="scientific">Porphyromonas catoniae F0037</name>
    <dbReference type="NCBI Taxonomy" id="1127696"/>
    <lineage>
        <taxon>Bacteria</taxon>
        <taxon>Pseudomonadati</taxon>
        <taxon>Bacteroidota</taxon>
        <taxon>Bacteroidia</taxon>
        <taxon>Bacteroidales</taxon>
        <taxon>Porphyromonadaceae</taxon>
        <taxon>Porphyromonas</taxon>
    </lineage>
</organism>
<dbReference type="Pfam" id="PF08867">
    <property type="entry name" value="FRG"/>
    <property type="match status" value="1"/>
</dbReference>
<name>L1NIF6_9PORP</name>
<evidence type="ECO:0000259" key="1">
    <source>
        <dbReference type="SMART" id="SM00901"/>
    </source>
</evidence>
<dbReference type="EMBL" id="AMEQ01000005">
    <property type="protein sequence ID" value="EKY03050.1"/>
    <property type="molecule type" value="Genomic_DNA"/>
</dbReference>
<dbReference type="HOGENOM" id="CLU_555327_0_0_10"/>
<dbReference type="AlphaFoldDB" id="L1NIF6"/>